<evidence type="ECO:0000256" key="9">
    <source>
        <dbReference type="RuleBase" id="RU361179"/>
    </source>
</evidence>
<dbReference type="EMBL" id="CAJNJA010061808">
    <property type="protein sequence ID" value="CAE7874677.1"/>
    <property type="molecule type" value="Genomic_DNA"/>
</dbReference>
<comment type="catalytic activity">
    <reaction evidence="9">
        <text>(R)-S-lactoylglutathione = methylglyoxal + glutathione</text>
        <dbReference type="Rhea" id="RHEA:19069"/>
        <dbReference type="ChEBI" id="CHEBI:17158"/>
        <dbReference type="ChEBI" id="CHEBI:57474"/>
        <dbReference type="ChEBI" id="CHEBI:57925"/>
        <dbReference type="EC" id="4.4.1.5"/>
    </reaction>
</comment>
<dbReference type="SUPFAM" id="SSF55120">
    <property type="entry name" value="Pseudouridine synthase"/>
    <property type="match status" value="1"/>
</dbReference>
<dbReference type="Proteomes" id="UP000601435">
    <property type="component" value="Unassembled WGS sequence"/>
</dbReference>
<dbReference type="InterPro" id="IPR004360">
    <property type="entry name" value="Glyas_Fos-R_dOase_dom"/>
</dbReference>
<dbReference type="PANTHER" id="PTHR10374:SF30">
    <property type="entry name" value="LACTOYLGLUTATHIONE LYASE"/>
    <property type="match status" value="1"/>
</dbReference>
<evidence type="ECO:0000256" key="3">
    <source>
        <dbReference type="ARBA" id="ARBA00012081"/>
    </source>
</evidence>
<dbReference type="SUPFAM" id="SSF52540">
    <property type="entry name" value="P-loop containing nucleoside triphosphate hydrolases"/>
    <property type="match status" value="1"/>
</dbReference>
<comment type="function">
    <text evidence="9">Catalyzes the conversion of hemimercaptal, formed from methylglyoxal and glutathione, to S-lactoylglutathione.</text>
</comment>
<organism evidence="12 13">
    <name type="scientific">Symbiodinium necroappetens</name>
    <dbReference type="NCBI Taxonomy" id="1628268"/>
    <lineage>
        <taxon>Eukaryota</taxon>
        <taxon>Sar</taxon>
        <taxon>Alveolata</taxon>
        <taxon>Dinophyceae</taxon>
        <taxon>Suessiales</taxon>
        <taxon>Symbiodiniaceae</taxon>
        <taxon>Symbiodinium</taxon>
    </lineage>
</organism>
<sequence>MEAHHFATVTCLSNSRKLRTATQVILRAWPRNRKRSRRNSAVHFEGYVEHPALQFDHDADEQERWRLRRGVVVLEDGGSQLPRPTWSFLESCLPSWMENILRRQQAAPTPLQATTWPLLRTNRDVVVTAEHGCGKTLAYAVPLLIRAAALRGATHELFHCLDELPWEEWRQRPPDGVVLVPSKEVAAQVRSFIAPFAAVGRVLVAGGMEDPSSQGEEDKTQLNEASRAGVLVLTPWQLEYQSWVLGKDEDLEVLNQVRIALDLLAPSMVESSPHFGAFVLTRVIGFPRSDSCLVRLVARMLATAFAAPRLTWAALPTKRAPPVRASGLPGPSSPTWSTVVGCAVAGVVARKVRTACSAKPSWQQSMLRIKDPEKSLDFYKNKMGMRLLDKLDFESMGFSLYFLASVPEGEKTPEPGSVEAHRYLWSYPGTTLELTHNYGTEAEEGAIYHPGNQPREGDRRDGFGHVAFSVNDVYETSAALEKTGVKFQKKPDEGRMKGLAFALDPDGYWVELLRGGAPGRHTLAQTMLRVKDPKKSLDFYTKHMGMTLLAHQDYDDFSLYYLGTVPEGANEFPEGRPVLELTHNHGTEDEAEFSYLSGNEADRKGFGHVGFLVDDVYETCKGLEAAGYAMQKAPDGGSMKGLAFARDPDGYWVEIIKRGGYDAEATPYFFEKDVLIVFDDADAIVKDGDDDGAQARTILELLPKRRQLAFFSVTWPPRADQMAGRHLRADTVIIHAAFECLHNAESHCLESRFVRQHFKVLHPLANLLSLPGASHVREMFAKVLGAGQTFPALELDQHEHQAAAEEQPALSTVPAPSVDSVQAEEPPRRSKRERDGAQKQEDLLRQIRWKAERIGNKIVHEGLLLSGPGTGVPLPWAILRPDAEVRSGPGPRPKPEERCLADAALPGPDLLRRLRKLRTPEAKPGEENGPGGEDPALIEKAAQLLTGLLQAEGRTLTRASEMLVIEWLGQLHQRAKRHEDTSTGSKLCELKELRDPDILAAMTPRQLSLVAWSLGKLWDLGSDCAREDLLSLVASRASDMDAQGLSMTMWSFASLRVQSHVRVVVRHALAAMSQMSAQGVSNTLWACASLRQDQEPLLQLAEADVSILSKLSTCSTQAAANVIWATARLSEGWAMQRTAAQVAEARAPELRAEEAAAVLWALAVAAPAKAAFEGRKDRLSVLTVVSEHALRQLHPKSLAASAWAFATLAETGPFWTRFAAATSTALRTRSFSSQELAHTCWAFATVVYSQQMAQGLWTDLGDAVLSQPKFSATELAAVSWSMAAARFTCPGWSEQFPEMSRGCKGMNLRALASVAWSWTTLTFSVSFLEDTVMPAASSEVRFHLEQLGSLDWAKADVHRELLDPLLQLAWAFSFAKVPAEPLLALASSLAVGVGRRWDLASSKSDGTLSADAVSSPDGDGEQTPRILLNDKGILFLHKPPGWEVDGGRDATQRPGSHPQLSSFLRDRSLHPVLRDLACGFGFLGRLDLPSEGIVLAATTYQAYYALRMQQETLALEREYIMLCHGQIPWGLRILRQGIRGIPLSGSIVSTDGLPAETHILPCAWLRGHGGEVYTLVAASIVTGRKHQIRVHLSHQGYPVVGDHRYGSHESQRASPPGMSCRQFLFRYRIAVLGLGENGEALQMALPLAPDLRTALQALQPLDGASANAWQQWTSGAKPLAFRELEVRQKMHDAFFALHGGGARRRLLALSASLKSNEALRKDILAAGPPGALAIAQQDPREWACSAVQAKRQRWALESLQEAKMPSGQMARCPECGGKAFVNTGRAGSGRAARLSKQYAHFKCTEPDALREALGLLKLQGGCLALVFCNNEATVEKVAEQLGGHSQDYGIIALHEQMPWAAASERLLDMERPSVLVARLEEDQ</sequence>
<dbReference type="SMART" id="SM00487">
    <property type="entry name" value="DEXDc"/>
    <property type="match status" value="1"/>
</dbReference>
<dbReference type="GO" id="GO:0003723">
    <property type="term" value="F:RNA binding"/>
    <property type="evidence" value="ECO:0007669"/>
    <property type="project" value="InterPro"/>
</dbReference>
<dbReference type="Pfam" id="PF00849">
    <property type="entry name" value="PseudoU_synth_2"/>
    <property type="match status" value="1"/>
</dbReference>
<feature type="binding site" evidence="8">
    <location>
        <position position="364"/>
    </location>
    <ligand>
        <name>Zn(2+)</name>
        <dbReference type="ChEBI" id="CHEBI:29105"/>
        <note>ligand shared between dimeric partners</note>
    </ligand>
</feature>
<dbReference type="EC" id="4.4.1.5" evidence="3 9"/>
<comment type="pathway">
    <text evidence="1 9">Secondary metabolite metabolism; methylglyoxal degradation; (R)-lactate from methylglyoxal: step 1/2.</text>
</comment>
<dbReference type="InterPro" id="IPR029068">
    <property type="entry name" value="Glyas_Bleomycin-R_OHBP_Dase"/>
</dbReference>
<gene>
    <name evidence="12" type="primary">GLO1</name>
    <name evidence="12" type="ORF">SNEC2469_LOCUS28436</name>
</gene>
<evidence type="ECO:0000256" key="8">
    <source>
        <dbReference type="PIRSR" id="PIRSR604361-3"/>
    </source>
</evidence>
<dbReference type="InterPro" id="IPR014001">
    <property type="entry name" value="Helicase_ATP-bd"/>
</dbReference>
<feature type="compositionally biased region" description="Basic and acidic residues" evidence="10">
    <location>
        <begin position="825"/>
        <end position="841"/>
    </location>
</feature>
<dbReference type="InterPro" id="IPR006145">
    <property type="entry name" value="PsdUridine_synth_RsuA/RluA"/>
</dbReference>
<dbReference type="CDD" id="cd07233">
    <property type="entry name" value="GlxI_Zn"/>
    <property type="match status" value="2"/>
</dbReference>
<dbReference type="Pfam" id="PF00270">
    <property type="entry name" value="DEAD"/>
    <property type="match status" value="1"/>
</dbReference>
<comment type="similarity">
    <text evidence="2 9">Belongs to the glyoxalase I family.</text>
</comment>
<evidence type="ECO:0000256" key="10">
    <source>
        <dbReference type="SAM" id="MobiDB-lite"/>
    </source>
</evidence>
<evidence type="ECO:0000256" key="5">
    <source>
        <dbReference type="ARBA" id="ARBA00022833"/>
    </source>
</evidence>
<dbReference type="Gene3D" id="3.10.180.10">
    <property type="entry name" value="2,3-Dihydroxybiphenyl 1,2-Dioxygenase, domain 1"/>
    <property type="match status" value="2"/>
</dbReference>
<dbReference type="GO" id="GO:0004462">
    <property type="term" value="F:lactoylglutathione lyase activity"/>
    <property type="evidence" value="ECO:0007669"/>
    <property type="project" value="UniProtKB-UniRule"/>
</dbReference>
<dbReference type="UniPathway" id="UPA00619">
    <property type="reaction ID" value="UER00675"/>
</dbReference>
<dbReference type="GO" id="GO:0001522">
    <property type="term" value="P:pseudouridine synthesis"/>
    <property type="evidence" value="ECO:0007669"/>
    <property type="project" value="InterPro"/>
</dbReference>
<proteinExistence type="inferred from homology"/>
<dbReference type="GO" id="GO:0046872">
    <property type="term" value="F:metal ion binding"/>
    <property type="evidence" value="ECO:0007669"/>
    <property type="project" value="UniProtKB-UniRule"/>
</dbReference>
<dbReference type="InterPro" id="IPR027417">
    <property type="entry name" value="P-loop_NTPase"/>
</dbReference>
<feature type="domain" description="VOC" evidence="11">
    <location>
        <begin position="522"/>
        <end position="658"/>
    </location>
</feature>
<dbReference type="PROSITE" id="PS51819">
    <property type="entry name" value="VOC"/>
    <property type="match status" value="2"/>
</dbReference>
<dbReference type="InterPro" id="IPR018146">
    <property type="entry name" value="Glyoxalase_1_CS"/>
</dbReference>
<dbReference type="Pfam" id="PF00903">
    <property type="entry name" value="Glyoxalase"/>
    <property type="match status" value="2"/>
</dbReference>
<evidence type="ECO:0000256" key="6">
    <source>
        <dbReference type="ARBA" id="ARBA00023239"/>
    </source>
</evidence>
<evidence type="ECO:0000313" key="12">
    <source>
        <dbReference type="EMBL" id="CAE7874677.1"/>
    </source>
</evidence>
<dbReference type="InterPro" id="IPR020103">
    <property type="entry name" value="PsdUridine_synth_cat_dom_sf"/>
</dbReference>
<accession>A0A813AQD4</accession>
<feature type="region of interest" description="Disordered" evidence="10">
    <location>
        <begin position="799"/>
        <end position="841"/>
    </location>
</feature>
<keyword evidence="4 8" id="KW-0479">Metal-binding</keyword>
<evidence type="ECO:0000313" key="13">
    <source>
        <dbReference type="Proteomes" id="UP000601435"/>
    </source>
</evidence>
<dbReference type="GO" id="GO:0009982">
    <property type="term" value="F:pseudouridine synthase activity"/>
    <property type="evidence" value="ECO:0007669"/>
    <property type="project" value="InterPro"/>
</dbReference>
<dbReference type="GO" id="GO:0005524">
    <property type="term" value="F:ATP binding"/>
    <property type="evidence" value="ECO:0007669"/>
    <property type="project" value="InterPro"/>
</dbReference>
<dbReference type="PROSITE" id="PS00935">
    <property type="entry name" value="GLYOXALASE_I_2"/>
    <property type="match status" value="1"/>
</dbReference>
<name>A0A813AQD4_9DINO</name>
<protein>
    <recommendedName>
        <fullName evidence="3 9">Lactoylglutathione lyase</fullName>
        <ecNumber evidence="3 9">4.4.1.5</ecNumber>
    </recommendedName>
    <alternativeName>
        <fullName evidence="9">Glyoxalase I</fullName>
    </alternativeName>
</protein>
<feature type="domain" description="VOC" evidence="11">
    <location>
        <begin position="361"/>
        <end position="515"/>
    </location>
</feature>
<dbReference type="PROSITE" id="PS00934">
    <property type="entry name" value="GLYOXALASE_I_1"/>
    <property type="match status" value="1"/>
</dbReference>
<dbReference type="InterPro" id="IPR004361">
    <property type="entry name" value="Glyoxalase_1"/>
</dbReference>
<dbReference type="InterPro" id="IPR037523">
    <property type="entry name" value="VOC_core"/>
</dbReference>
<dbReference type="Gene3D" id="3.40.50.300">
    <property type="entry name" value="P-loop containing nucleotide triphosphate hydrolases"/>
    <property type="match status" value="2"/>
</dbReference>
<dbReference type="CDD" id="cd02869">
    <property type="entry name" value="PseudoU_synth_RluA_like"/>
    <property type="match status" value="1"/>
</dbReference>
<feature type="binding site" evidence="8">
    <location>
        <position position="433"/>
    </location>
    <ligand>
        <name>Zn(2+)</name>
        <dbReference type="ChEBI" id="CHEBI:29105"/>
        <note>ligand shared between dimeric partners</note>
    </ligand>
</feature>
<dbReference type="NCBIfam" id="TIGR00068">
    <property type="entry name" value="glyox_I"/>
    <property type="match status" value="2"/>
</dbReference>
<dbReference type="SUPFAM" id="SSF54593">
    <property type="entry name" value="Glyoxalase/Bleomycin resistance protein/Dihydroxybiphenyl dioxygenase"/>
    <property type="match status" value="2"/>
</dbReference>
<dbReference type="OrthoDB" id="16820at2759"/>
<keyword evidence="13" id="KW-1185">Reference proteome</keyword>
<dbReference type="Gene3D" id="3.30.2350.10">
    <property type="entry name" value="Pseudouridine synthase"/>
    <property type="match status" value="1"/>
</dbReference>
<keyword evidence="6 9" id="KW-0456">Lyase</keyword>
<feature type="binding site" evidence="8">
    <location>
        <position position="511"/>
    </location>
    <ligand>
        <name>Zn(2+)</name>
        <dbReference type="ChEBI" id="CHEBI:29105"/>
        <note>ligand shared between dimeric partners</note>
    </ligand>
</feature>
<dbReference type="PANTHER" id="PTHR10374">
    <property type="entry name" value="LACTOYLGLUTATHIONE LYASE GLYOXALASE I"/>
    <property type="match status" value="1"/>
</dbReference>
<evidence type="ECO:0000256" key="1">
    <source>
        <dbReference type="ARBA" id="ARBA00005008"/>
    </source>
</evidence>
<feature type="active site" description="Proton donor/acceptor" evidence="7">
    <location>
        <position position="511"/>
    </location>
</feature>
<feature type="region of interest" description="Disordered" evidence="10">
    <location>
        <begin position="1402"/>
        <end position="1423"/>
    </location>
</feature>
<keyword evidence="5 8" id="KW-0862">Zinc</keyword>
<comment type="cofactor">
    <cofactor evidence="8">
        <name>Zn(2+)</name>
        <dbReference type="ChEBI" id="CHEBI:29105"/>
    </cofactor>
    <text evidence="8">Binds 1 zinc ion per subunit. In the homodimer, two zinc ions are bound between subunits.</text>
</comment>
<evidence type="ECO:0000256" key="4">
    <source>
        <dbReference type="ARBA" id="ARBA00022723"/>
    </source>
</evidence>
<evidence type="ECO:0000259" key="11">
    <source>
        <dbReference type="PROSITE" id="PS51819"/>
    </source>
</evidence>
<dbReference type="InterPro" id="IPR011545">
    <property type="entry name" value="DEAD/DEAH_box_helicase_dom"/>
</dbReference>
<comment type="caution">
    <text evidence="12">The sequence shown here is derived from an EMBL/GenBank/DDBJ whole genome shotgun (WGS) entry which is preliminary data.</text>
</comment>
<evidence type="ECO:0000256" key="7">
    <source>
        <dbReference type="PIRSR" id="PIRSR604361-1"/>
    </source>
</evidence>
<feature type="binding site" evidence="8">
    <location>
        <position position="465"/>
    </location>
    <ligand>
        <name>Zn(2+)</name>
        <dbReference type="ChEBI" id="CHEBI:29105"/>
        <note>ligand shared between dimeric partners</note>
    </ligand>
</feature>
<reference evidence="12" key="1">
    <citation type="submission" date="2021-02" db="EMBL/GenBank/DDBJ databases">
        <authorList>
            <person name="Dougan E. K."/>
            <person name="Rhodes N."/>
            <person name="Thang M."/>
            <person name="Chan C."/>
        </authorList>
    </citation>
    <scope>NUCLEOTIDE SEQUENCE</scope>
</reference>
<evidence type="ECO:0000256" key="2">
    <source>
        <dbReference type="ARBA" id="ARBA00010363"/>
    </source>
</evidence>